<dbReference type="Pfam" id="PF09135">
    <property type="entry name" value="Alb1"/>
    <property type="match status" value="1"/>
</dbReference>
<keyword evidence="3" id="KW-0813">Transport</keyword>
<dbReference type="GeneID" id="30176485"/>
<name>A0A1E3NK43_9ASCO</name>
<reference evidence="8 9" key="1">
    <citation type="journal article" date="2016" name="Proc. Natl. Acad. Sci. U.S.A.">
        <title>Comparative genomics of biotechnologically important yeasts.</title>
        <authorList>
            <person name="Riley R."/>
            <person name="Haridas S."/>
            <person name="Wolfe K.H."/>
            <person name="Lopes M.R."/>
            <person name="Hittinger C.T."/>
            <person name="Goeker M."/>
            <person name="Salamov A.A."/>
            <person name="Wisecaver J.H."/>
            <person name="Long T.M."/>
            <person name="Calvey C.H."/>
            <person name="Aerts A.L."/>
            <person name="Barry K.W."/>
            <person name="Choi C."/>
            <person name="Clum A."/>
            <person name="Coughlan A.Y."/>
            <person name="Deshpande S."/>
            <person name="Douglass A.P."/>
            <person name="Hanson S.J."/>
            <person name="Klenk H.-P."/>
            <person name="LaButti K.M."/>
            <person name="Lapidus A."/>
            <person name="Lindquist E.A."/>
            <person name="Lipzen A.M."/>
            <person name="Meier-Kolthoff J.P."/>
            <person name="Ohm R.A."/>
            <person name="Otillar R.P."/>
            <person name="Pangilinan J.L."/>
            <person name="Peng Y."/>
            <person name="Rokas A."/>
            <person name="Rosa C.A."/>
            <person name="Scheuner C."/>
            <person name="Sibirny A.A."/>
            <person name="Slot J.C."/>
            <person name="Stielow J.B."/>
            <person name="Sun H."/>
            <person name="Kurtzman C.P."/>
            <person name="Blackwell M."/>
            <person name="Grigoriev I.V."/>
            <person name="Jeffries T.W."/>
        </authorList>
    </citation>
    <scope>NUCLEOTIDE SEQUENCE [LARGE SCALE GENOMIC DNA]</scope>
    <source>
        <strain evidence="8 9">NRRL Y-2026</strain>
    </source>
</reference>
<feature type="compositionally biased region" description="Basic and acidic residues" evidence="7">
    <location>
        <begin position="24"/>
        <end position="39"/>
    </location>
</feature>
<dbReference type="Proteomes" id="UP000094455">
    <property type="component" value="Unassembled WGS sequence"/>
</dbReference>
<evidence type="ECO:0000256" key="5">
    <source>
        <dbReference type="ARBA" id="ARBA00022517"/>
    </source>
</evidence>
<evidence type="ECO:0000313" key="9">
    <source>
        <dbReference type="Proteomes" id="UP000094455"/>
    </source>
</evidence>
<dbReference type="GO" id="GO:0030687">
    <property type="term" value="C:preribosome, large subunit precursor"/>
    <property type="evidence" value="ECO:0007669"/>
    <property type="project" value="TreeGrafter"/>
</dbReference>
<gene>
    <name evidence="8" type="ORF">PICMEDRAFT_11454</name>
</gene>
<proteinExistence type="predicted"/>
<protein>
    <submittedName>
        <fullName evidence="8">Uncharacterized protein</fullName>
    </submittedName>
</protein>
<dbReference type="EMBL" id="KV454003">
    <property type="protein sequence ID" value="ODQ46456.1"/>
    <property type="molecule type" value="Genomic_DNA"/>
</dbReference>
<evidence type="ECO:0000256" key="2">
    <source>
        <dbReference type="ARBA" id="ARBA00004496"/>
    </source>
</evidence>
<comment type="subcellular location">
    <subcellularLocation>
        <location evidence="2">Cytoplasm</location>
    </subcellularLocation>
    <subcellularLocation>
        <location evidence="1">Nucleus</location>
    </subcellularLocation>
</comment>
<accession>A0A1E3NK43</accession>
<dbReference type="PANTHER" id="PTHR28280">
    <property type="entry name" value="SHUTTLING PRE-60S FACTOR ECM1"/>
    <property type="match status" value="1"/>
</dbReference>
<dbReference type="GO" id="GO:0005737">
    <property type="term" value="C:cytoplasm"/>
    <property type="evidence" value="ECO:0007669"/>
    <property type="project" value="UniProtKB-SubCell"/>
</dbReference>
<dbReference type="AlphaFoldDB" id="A0A1E3NK43"/>
<evidence type="ECO:0000256" key="6">
    <source>
        <dbReference type="ARBA" id="ARBA00023242"/>
    </source>
</evidence>
<dbReference type="GO" id="GO:0005730">
    <property type="term" value="C:nucleolus"/>
    <property type="evidence" value="ECO:0007669"/>
    <property type="project" value="TreeGrafter"/>
</dbReference>
<sequence length="188" mass="21420">MAKKGLSKNSRAARRGDVNPFESSEAKELASLPRLEKTDTVSPLIRSSINKNQQLLNDRMTKASREGSKLKPGDNIVTMHNSKKKQHMVSKTIRTKTQRFQNVDGRLGRKIENALKRKKTIANLRKTGWDKINEIAKNSLSNDLVSQIDSEKKTDTDVEEEIIDEMRDDDEPLVVENKNPFGFLEEEE</sequence>
<keyword evidence="4" id="KW-0963">Cytoplasm</keyword>
<dbReference type="STRING" id="763406.A0A1E3NK43"/>
<keyword evidence="9" id="KW-1185">Reference proteome</keyword>
<feature type="region of interest" description="Disordered" evidence="7">
    <location>
        <begin position="168"/>
        <end position="188"/>
    </location>
</feature>
<evidence type="ECO:0000256" key="7">
    <source>
        <dbReference type="SAM" id="MobiDB-lite"/>
    </source>
</evidence>
<organism evidence="8 9">
    <name type="scientific">Pichia membranifaciens NRRL Y-2026</name>
    <dbReference type="NCBI Taxonomy" id="763406"/>
    <lineage>
        <taxon>Eukaryota</taxon>
        <taxon>Fungi</taxon>
        <taxon>Dikarya</taxon>
        <taxon>Ascomycota</taxon>
        <taxon>Saccharomycotina</taxon>
        <taxon>Pichiomycetes</taxon>
        <taxon>Pichiales</taxon>
        <taxon>Pichiaceae</taxon>
        <taxon>Pichia</taxon>
    </lineage>
</organism>
<dbReference type="OrthoDB" id="4068492at2759"/>
<feature type="region of interest" description="Disordered" evidence="7">
    <location>
        <begin position="1"/>
        <end position="40"/>
    </location>
</feature>
<dbReference type="GO" id="GO:0000055">
    <property type="term" value="P:ribosomal large subunit export from nucleus"/>
    <property type="evidence" value="ECO:0007669"/>
    <property type="project" value="TreeGrafter"/>
</dbReference>
<dbReference type="InterPro" id="IPR022784">
    <property type="entry name" value="Ribosome_bgen_Alb1"/>
</dbReference>
<evidence type="ECO:0000256" key="4">
    <source>
        <dbReference type="ARBA" id="ARBA00022490"/>
    </source>
</evidence>
<keyword evidence="5" id="KW-0690">Ribosome biogenesis</keyword>
<evidence type="ECO:0000256" key="3">
    <source>
        <dbReference type="ARBA" id="ARBA00022448"/>
    </source>
</evidence>
<dbReference type="RefSeq" id="XP_019017569.1">
    <property type="nucleotide sequence ID" value="XM_019159798.1"/>
</dbReference>
<evidence type="ECO:0000256" key="1">
    <source>
        <dbReference type="ARBA" id="ARBA00004123"/>
    </source>
</evidence>
<evidence type="ECO:0000313" key="8">
    <source>
        <dbReference type="EMBL" id="ODQ46456.1"/>
    </source>
</evidence>
<dbReference type="PANTHER" id="PTHR28280:SF1">
    <property type="entry name" value="SHUTTLING PRE-60S FACTOR ECM1"/>
    <property type="match status" value="1"/>
</dbReference>
<keyword evidence="6" id="KW-0539">Nucleus</keyword>
<dbReference type="InterPro" id="IPR053278">
    <property type="entry name" value="Pre-60S_factor_ECM1"/>
</dbReference>